<dbReference type="AlphaFoldDB" id="A0A4R4XEV1"/>
<evidence type="ECO:0000313" key="2">
    <source>
        <dbReference type="Proteomes" id="UP000295172"/>
    </source>
</evidence>
<keyword evidence="2" id="KW-1185">Reference proteome</keyword>
<reference evidence="1 2" key="1">
    <citation type="submission" date="2019-02" db="EMBL/GenBank/DDBJ databases">
        <title>Draft genome sequences of novel Actinobacteria.</title>
        <authorList>
            <person name="Sahin N."/>
            <person name="Ay H."/>
            <person name="Saygin H."/>
        </authorList>
    </citation>
    <scope>NUCLEOTIDE SEQUENCE [LARGE SCALE GENOMIC DNA]</scope>
    <source>
        <strain evidence="1 2">16K104</strain>
    </source>
</reference>
<dbReference type="EMBL" id="SMKR01000013">
    <property type="protein sequence ID" value="TDD29204.1"/>
    <property type="molecule type" value="Genomic_DNA"/>
</dbReference>
<dbReference type="Proteomes" id="UP000295172">
    <property type="component" value="Unassembled WGS sequence"/>
</dbReference>
<proteinExistence type="predicted"/>
<dbReference type="Gene3D" id="3.10.450.50">
    <property type="match status" value="1"/>
</dbReference>
<dbReference type="OrthoDB" id="513614at2"/>
<dbReference type="SUPFAM" id="SSF54427">
    <property type="entry name" value="NTF2-like"/>
    <property type="match status" value="1"/>
</dbReference>
<accession>A0A4R4XEV1</accession>
<dbReference type="InterPro" id="IPR032710">
    <property type="entry name" value="NTF2-like_dom_sf"/>
</dbReference>
<name>A0A4R4XEV1_9ACTN</name>
<evidence type="ECO:0008006" key="3">
    <source>
        <dbReference type="Google" id="ProtNLM"/>
    </source>
</evidence>
<protein>
    <recommendedName>
        <fullName evidence="3">DUF4440 domain-containing protein</fullName>
    </recommendedName>
</protein>
<evidence type="ECO:0000313" key="1">
    <source>
        <dbReference type="EMBL" id="TDD29204.1"/>
    </source>
</evidence>
<sequence length="152" mass="17968">MEVDDSVKDEYAVAEAEVLAVVNRETQAWNSQDVELLLSVFHPHMCWAWPPDNDAHDPEKWVFALGHFDTERWGKWWQSRFDDYEVVHNQRNVVRILMSEQLDAALAIVDIDTRWKHRQTGEMMLWQGRTGKMYSKNDGEWKMINQTGVLTY</sequence>
<gene>
    <name evidence="1" type="ORF">E1218_04875</name>
</gene>
<organism evidence="1 2">
    <name type="scientific">Kribbella turkmenica</name>
    <dbReference type="NCBI Taxonomy" id="2530375"/>
    <lineage>
        <taxon>Bacteria</taxon>
        <taxon>Bacillati</taxon>
        <taxon>Actinomycetota</taxon>
        <taxon>Actinomycetes</taxon>
        <taxon>Propionibacteriales</taxon>
        <taxon>Kribbellaceae</taxon>
        <taxon>Kribbella</taxon>
    </lineage>
</organism>
<dbReference type="RefSeq" id="WP_132316665.1">
    <property type="nucleotide sequence ID" value="NZ_SMKR01000013.1"/>
</dbReference>
<comment type="caution">
    <text evidence="1">The sequence shown here is derived from an EMBL/GenBank/DDBJ whole genome shotgun (WGS) entry which is preliminary data.</text>
</comment>